<reference evidence="4 5" key="1">
    <citation type="submission" date="2021-10" db="EMBL/GenBank/DDBJ databases">
        <title>Anaerobic single-cell dispensing facilitates the cultivation of human gut bacteria.</title>
        <authorList>
            <person name="Afrizal A."/>
        </authorList>
    </citation>
    <scope>NUCLEOTIDE SEQUENCE [LARGE SCALE GENOMIC DNA]</scope>
    <source>
        <strain evidence="4 5">CLA-AA-H200</strain>
    </source>
</reference>
<dbReference type="InterPro" id="IPR005064">
    <property type="entry name" value="BUG"/>
</dbReference>
<comment type="caution">
    <text evidence="4">The sequence shown here is derived from an EMBL/GenBank/DDBJ whole genome shotgun (WGS) entry which is preliminary data.</text>
</comment>
<dbReference type="Gene3D" id="3.40.190.150">
    <property type="entry name" value="Bordetella uptake gene, domain 1"/>
    <property type="match status" value="1"/>
</dbReference>
<dbReference type="RefSeq" id="WP_227707801.1">
    <property type="nucleotide sequence ID" value="NZ_JAJEQX010000015.1"/>
</dbReference>
<dbReference type="Gene3D" id="3.40.190.10">
    <property type="entry name" value="Periplasmic binding protein-like II"/>
    <property type="match status" value="1"/>
</dbReference>
<accession>A0ABS8FXH0</accession>
<sequence length="340" mass="35774">MKKRLVGLMMAAVMGSAMVLGGCSGSSGSSGSDSQDSGTSGEEEASGWTLDQPVTIICPYGAGGGQDIAARLFAKYAAEYAGVNFVVDNQTGGSGTIGNTAISMAEPDGYTLGMFCNVNLYDQFLVDGVTYTEDSFIQEAIFSQDPTVIVANASLGVSTMDELVALAEENPGEITWGGPEFTAQTYPRIYVENATGVEFGKMIFDGGNESLVAVAGGNCDVTSLFASEFAAMSDNEDLVVLATTGEERLDSMSDVPTMIEQGVDATFTQWRSIVLPAGASDEVIAYYDDLCAQVLADEDFQKEMADSGFNFVNYSGHEDCTEFMEADFEASKDTIIAAAG</sequence>
<keyword evidence="3" id="KW-0732">Signal</keyword>
<keyword evidence="5" id="KW-1185">Reference proteome</keyword>
<dbReference type="PANTHER" id="PTHR42928:SF5">
    <property type="entry name" value="BLR1237 PROTEIN"/>
    <property type="match status" value="1"/>
</dbReference>
<evidence type="ECO:0000256" key="3">
    <source>
        <dbReference type="SAM" id="SignalP"/>
    </source>
</evidence>
<dbReference type="CDD" id="cd07012">
    <property type="entry name" value="PBP2_Bug_TTT"/>
    <property type="match status" value="1"/>
</dbReference>
<proteinExistence type="inferred from homology"/>
<dbReference type="EMBL" id="JAJEQX010000015">
    <property type="protein sequence ID" value="MCC2254657.1"/>
    <property type="molecule type" value="Genomic_DNA"/>
</dbReference>
<comment type="similarity">
    <text evidence="1">Belongs to the UPF0065 (bug) family.</text>
</comment>
<dbReference type="InterPro" id="IPR042100">
    <property type="entry name" value="Bug_dom1"/>
</dbReference>
<dbReference type="SUPFAM" id="SSF53850">
    <property type="entry name" value="Periplasmic binding protein-like II"/>
    <property type="match status" value="1"/>
</dbReference>
<evidence type="ECO:0000313" key="5">
    <source>
        <dbReference type="Proteomes" id="UP001198151"/>
    </source>
</evidence>
<dbReference type="PANTHER" id="PTHR42928">
    <property type="entry name" value="TRICARBOXYLATE-BINDING PROTEIN"/>
    <property type="match status" value="1"/>
</dbReference>
<protein>
    <submittedName>
        <fullName evidence="4">Tripartite tricarboxylate transporter substrate binding protein</fullName>
    </submittedName>
</protein>
<evidence type="ECO:0000256" key="2">
    <source>
        <dbReference type="SAM" id="MobiDB-lite"/>
    </source>
</evidence>
<feature type="region of interest" description="Disordered" evidence="2">
    <location>
        <begin position="24"/>
        <end position="47"/>
    </location>
</feature>
<feature type="signal peptide" evidence="3">
    <location>
        <begin position="1"/>
        <end position="19"/>
    </location>
</feature>
<dbReference type="Proteomes" id="UP001198151">
    <property type="component" value="Unassembled WGS sequence"/>
</dbReference>
<organism evidence="4 5">
    <name type="scientific">Ruminococcus turbiniformis</name>
    <dbReference type="NCBI Taxonomy" id="2881258"/>
    <lineage>
        <taxon>Bacteria</taxon>
        <taxon>Bacillati</taxon>
        <taxon>Bacillota</taxon>
        <taxon>Clostridia</taxon>
        <taxon>Eubacteriales</taxon>
        <taxon>Oscillospiraceae</taxon>
        <taxon>Ruminococcus</taxon>
    </lineage>
</organism>
<gene>
    <name evidence="4" type="ORF">LKD70_09530</name>
</gene>
<feature type="chain" id="PRO_5046819223" evidence="3">
    <location>
        <begin position="20"/>
        <end position="340"/>
    </location>
</feature>
<feature type="compositionally biased region" description="Low complexity" evidence="2">
    <location>
        <begin position="26"/>
        <end position="40"/>
    </location>
</feature>
<evidence type="ECO:0000256" key="1">
    <source>
        <dbReference type="ARBA" id="ARBA00006987"/>
    </source>
</evidence>
<dbReference type="Pfam" id="PF03401">
    <property type="entry name" value="TctC"/>
    <property type="match status" value="1"/>
</dbReference>
<dbReference type="PROSITE" id="PS51257">
    <property type="entry name" value="PROKAR_LIPOPROTEIN"/>
    <property type="match status" value="1"/>
</dbReference>
<evidence type="ECO:0000313" key="4">
    <source>
        <dbReference type="EMBL" id="MCC2254657.1"/>
    </source>
</evidence>
<dbReference type="PIRSF" id="PIRSF017082">
    <property type="entry name" value="YflP"/>
    <property type="match status" value="1"/>
</dbReference>
<name>A0ABS8FXH0_9FIRM</name>